<dbReference type="AlphaFoldDB" id="A0A9D2SJA3"/>
<keyword evidence="1" id="KW-0472">Membrane</keyword>
<dbReference type="EMBL" id="DWWT01000078">
    <property type="protein sequence ID" value="HJC07299.1"/>
    <property type="molecule type" value="Genomic_DNA"/>
</dbReference>
<dbReference type="GO" id="GO:0030288">
    <property type="term" value="C:outer membrane-bounded periplasmic space"/>
    <property type="evidence" value="ECO:0007669"/>
    <property type="project" value="TreeGrafter"/>
</dbReference>
<feature type="transmembrane region" description="Helical" evidence="1">
    <location>
        <begin position="7"/>
        <end position="26"/>
    </location>
</feature>
<dbReference type="Pfam" id="PF08486">
    <property type="entry name" value="SpoIID"/>
    <property type="match status" value="1"/>
</dbReference>
<dbReference type="GO" id="GO:0030435">
    <property type="term" value="P:sporulation resulting in formation of a cellular spore"/>
    <property type="evidence" value="ECO:0007669"/>
    <property type="project" value="InterPro"/>
</dbReference>
<reference evidence="3" key="2">
    <citation type="submission" date="2021-04" db="EMBL/GenBank/DDBJ databases">
        <authorList>
            <person name="Gilroy R."/>
        </authorList>
    </citation>
    <scope>NUCLEOTIDE SEQUENCE</scope>
    <source>
        <strain evidence="3">CHK180-15479</strain>
    </source>
</reference>
<dbReference type="InterPro" id="IPR051922">
    <property type="entry name" value="Bact_Sporulation_Assoc"/>
</dbReference>
<sequence>MRNKMIAWVAGVVTVVVVLIVVIVSLEPPGTRISRAQAFKAMALALTTKEDCEAREAARETSYFSGKERNNWFVKYMDYLYEEGYLDPALTPPTLSSAQGDLTYAEAAHMASCVAGRLRVQVGSNRHNEDSYFPEDEWWRLYDRILAEVDPEGNVRTVEAILYGTPSNLPQAESWTAYTTEGNFGFQGLALDAYLDCRIRFLARDGEMIAMRDLVSREVVYENVWLAKAEGDTFTAYLGTASREFPASGTEEERASLSGNLADLHLDNGTLTRVTIKKERISGKVLSVTDTYIEIEGYGQIPLSPSFHVYKTYGEFAVLGAEDILVGYDLQEFVAAEGELCAALLEREFDARTIRVLLMDTGFHSLFHAQADLTVNCAAALEYENEKGEIVSSRLEAGENLSILPGDERLAYGRITITPEQEEGITIRSIERSQGNPTYSGSLEIRQTGEGLTLVNDLYLEDYLEKVVPSEMPPSYEMEALKAQAVCARTYAYRQILGNSYSQYGAHVDDSTNFQVYNNTSADARTSQAVNETYGKMLFYGEEPAQAFYYSTSCGRGADGSVWGSEGAALPYLKSKEIKEGGGELDEGDNGDFDSYIRGTDRTAFDSSFAMFRWETDISADILTAQISGAGQVTDLAVSSRGAGGIAKELTVTGTEGTVSISGQSAIRSCLGNASLVIRRQDGSAMEGSATLPSAFIAVEKRTGEDGTISFHIYGGGYGHGVGMSQNGAQGMAKAGKSYEQILGFFYEGTELREVSGQ</sequence>
<keyword evidence="1" id="KW-1133">Transmembrane helix</keyword>
<comment type="caution">
    <text evidence="3">The sequence shown here is derived from an EMBL/GenBank/DDBJ whole genome shotgun (WGS) entry which is preliminary data.</text>
</comment>
<evidence type="ECO:0000313" key="3">
    <source>
        <dbReference type="EMBL" id="HJC07299.1"/>
    </source>
</evidence>
<dbReference type="InterPro" id="IPR013486">
    <property type="entry name" value="SpoIID/LytB"/>
</dbReference>
<evidence type="ECO:0000313" key="4">
    <source>
        <dbReference type="Proteomes" id="UP000823910"/>
    </source>
</evidence>
<proteinExistence type="predicted"/>
<gene>
    <name evidence="3" type="ORF">H9704_14335</name>
</gene>
<evidence type="ECO:0000256" key="1">
    <source>
        <dbReference type="SAM" id="Phobius"/>
    </source>
</evidence>
<dbReference type="InterPro" id="IPR013693">
    <property type="entry name" value="SpoIID/LytB_N"/>
</dbReference>
<reference evidence="3" key="1">
    <citation type="journal article" date="2021" name="PeerJ">
        <title>Extensive microbial diversity within the chicken gut microbiome revealed by metagenomics and culture.</title>
        <authorList>
            <person name="Gilroy R."/>
            <person name="Ravi A."/>
            <person name="Getino M."/>
            <person name="Pursley I."/>
            <person name="Horton D.L."/>
            <person name="Alikhan N.F."/>
            <person name="Baker D."/>
            <person name="Gharbi K."/>
            <person name="Hall N."/>
            <person name="Watson M."/>
            <person name="Adriaenssens E.M."/>
            <person name="Foster-Nyarko E."/>
            <person name="Jarju S."/>
            <person name="Secka A."/>
            <person name="Antonio M."/>
            <person name="Oren A."/>
            <person name="Chaudhuri R.R."/>
            <person name="La Ragione R."/>
            <person name="Hildebrand F."/>
            <person name="Pallen M.J."/>
        </authorList>
    </citation>
    <scope>NUCLEOTIDE SEQUENCE</scope>
    <source>
        <strain evidence="3">CHK180-15479</strain>
    </source>
</reference>
<keyword evidence="1" id="KW-0812">Transmembrane</keyword>
<dbReference type="PANTHER" id="PTHR30032:SF4">
    <property type="entry name" value="AMIDASE ENHANCER"/>
    <property type="match status" value="1"/>
</dbReference>
<accession>A0A9D2SJA3</accession>
<protein>
    <submittedName>
        <fullName evidence="3">SpoIID/LytB domain-containing protein</fullName>
    </submittedName>
</protein>
<feature type="domain" description="Sporulation stage II protein D amidase enhancer LytB N-terminal" evidence="2">
    <location>
        <begin position="450"/>
        <end position="540"/>
    </location>
</feature>
<name>A0A9D2SJA3_9FIRM</name>
<dbReference type="NCBIfam" id="TIGR02669">
    <property type="entry name" value="SpoIID_LytB"/>
    <property type="match status" value="1"/>
</dbReference>
<organism evidence="3 4">
    <name type="scientific">Candidatus Enterocloster excrementipullorum</name>
    <dbReference type="NCBI Taxonomy" id="2838559"/>
    <lineage>
        <taxon>Bacteria</taxon>
        <taxon>Bacillati</taxon>
        <taxon>Bacillota</taxon>
        <taxon>Clostridia</taxon>
        <taxon>Lachnospirales</taxon>
        <taxon>Lachnospiraceae</taxon>
        <taxon>Enterocloster</taxon>
    </lineage>
</organism>
<dbReference type="PANTHER" id="PTHR30032">
    <property type="entry name" value="N-ACETYLMURAMOYL-L-ALANINE AMIDASE-RELATED"/>
    <property type="match status" value="1"/>
</dbReference>
<evidence type="ECO:0000259" key="2">
    <source>
        <dbReference type="Pfam" id="PF08486"/>
    </source>
</evidence>
<dbReference type="Proteomes" id="UP000823910">
    <property type="component" value="Unassembled WGS sequence"/>
</dbReference>